<name>A0A0L0NP62_CANAR</name>
<dbReference type="EMBL" id="LGST01000065">
    <property type="protein sequence ID" value="KND95814.1"/>
    <property type="molecule type" value="Genomic_DNA"/>
</dbReference>
<accession>A0A0L0NP62</accession>
<evidence type="ECO:0000313" key="1">
    <source>
        <dbReference type="EMBL" id="KND95814.1"/>
    </source>
</evidence>
<reference evidence="2" key="1">
    <citation type="journal article" date="2015" name="BMC Genomics">
        <title>Draft genome of a commonly misdiagnosed multidrug resistant pathogen Candida auris.</title>
        <authorList>
            <person name="Chatterjee S."/>
            <person name="Alampalli S.V."/>
            <person name="Nageshan R.K."/>
            <person name="Chettiar S.T."/>
            <person name="Joshi S."/>
            <person name="Tatu U.S."/>
        </authorList>
    </citation>
    <scope>NUCLEOTIDE SEQUENCE [LARGE SCALE GENOMIC DNA]</scope>
    <source>
        <strain evidence="2">6684</strain>
    </source>
</reference>
<organism evidence="1 2">
    <name type="scientific">Candidozyma auris</name>
    <name type="common">Yeast</name>
    <name type="synonym">Candida auris</name>
    <dbReference type="NCBI Taxonomy" id="498019"/>
    <lineage>
        <taxon>Eukaryota</taxon>
        <taxon>Fungi</taxon>
        <taxon>Dikarya</taxon>
        <taxon>Ascomycota</taxon>
        <taxon>Saccharomycotina</taxon>
        <taxon>Pichiomycetes</taxon>
        <taxon>Metschnikowiaceae</taxon>
        <taxon>Candidozyma</taxon>
    </lineage>
</organism>
<comment type="caution">
    <text evidence="1">The sequence shown here is derived from an EMBL/GenBank/DDBJ whole genome shotgun (WGS) entry which is preliminary data.</text>
</comment>
<dbReference type="Proteomes" id="UP000037122">
    <property type="component" value="Unassembled WGS sequence"/>
</dbReference>
<dbReference type="AlphaFoldDB" id="A0A0L0NP62"/>
<proteinExistence type="predicted"/>
<gene>
    <name evidence="1" type="ORF">QG37_07916</name>
</gene>
<evidence type="ECO:0000313" key="2">
    <source>
        <dbReference type="Proteomes" id="UP000037122"/>
    </source>
</evidence>
<sequence>MRHLKGAEYQNEETKWCLQNIISIGPPFPSNWTVSVEGSVSENMVYGGPGAQEGDVGN</sequence>
<dbReference type="VEuPathDB" id="FungiDB:QG37_07916"/>
<protein>
    <submittedName>
        <fullName evidence="1">Uncharacterized protein</fullName>
    </submittedName>
</protein>